<dbReference type="InterPro" id="IPR013762">
    <property type="entry name" value="Integrase-like_cat_sf"/>
</dbReference>
<keyword evidence="3" id="KW-0233">DNA recombination</keyword>
<gene>
    <name evidence="5" type="ORF">ADIARSV_0140</name>
</gene>
<dbReference type="PANTHER" id="PTHR30349:SF64">
    <property type="entry name" value="PROPHAGE INTEGRASE INTD-RELATED"/>
    <property type="match status" value="1"/>
</dbReference>
<dbReference type="SUPFAM" id="SSF56349">
    <property type="entry name" value="DNA breaking-rejoining enzymes"/>
    <property type="match status" value="1"/>
</dbReference>
<dbReference type="Pfam" id="PF13102">
    <property type="entry name" value="Phage_int_SAM_5"/>
    <property type="match status" value="1"/>
</dbReference>
<organism evidence="5 6">
    <name type="scientific">Arcticibacter svalbardensis MN12-7</name>
    <dbReference type="NCBI Taxonomy" id="1150600"/>
    <lineage>
        <taxon>Bacteria</taxon>
        <taxon>Pseudomonadati</taxon>
        <taxon>Bacteroidota</taxon>
        <taxon>Sphingobacteriia</taxon>
        <taxon>Sphingobacteriales</taxon>
        <taxon>Sphingobacteriaceae</taxon>
        <taxon>Arcticibacter</taxon>
    </lineage>
</organism>
<protein>
    <submittedName>
        <fullName evidence="5">Tyrosine type site-specific recombinase</fullName>
    </submittedName>
</protein>
<dbReference type="PANTHER" id="PTHR30349">
    <property type="entry name" value="PHAGE INTEGRASE-RELATED"/>
    <property type="match status" value="1"/>
</dbReference>
<evidence type="ECO:0000259" key="4">
    <source>
        <dbReference type="PROSITE" id="PS51898"/>
    </source>
</evidence>
<dbReference type="InterPro" id="IPR011010">
    <property type="entry name" value="DNA_brk_join_enz"/>
</dbReference>
<dbReference type="AlphaFoldDB" id="R9GY42"/>
<accession>R9GY42</accession>
<dbReference type="InterPro" id="IPR010998">
    <property type="entry name" value="Integrase_recombinase_N"/>
</dbReference>
<sequence>MILHTVMAKPKFYLEPRPSANGEQAINMFYSFAGKRLQYYTGIRVEIKHFRPECNSSNTIQPLKSIAPYAAQNNKKLNDIANDAVTIVKATTGDNLNIKYIREQLDLIHKPKTSEPEQEPEPVFKHTFVTYYEQAIQDRKTGKKKIANGKNKGSRFTPNAIKNYCTTLSAVNRYLEYQGLKELPFENVNEDFYNDFMTFIYDVEKKEVSTFSGYIKDIKSIMNEATPGLFNGKPFVKPNYEADTIYLNDEQIDKIASLDLSDYTKYVTHQVVASDKEGKNLLNAKGENIYKAENVTYKVLDKVRDLALVGFYSGLRFSDFSNLDLHSIDGKFIKVKQIKTGARVTIPIMEKLKPVLAKYPTELPTVTNQRFNIYIKLVAKLAGLTAKKSIATNKGGLTDIQDYPLYTLVSSHCCRRSYATNMFNKGVPPMLIMAATGHKTEANFYKYIRTTDEQKANLLLETFIKLGL</sequence>
<dbReference type="eggNOG" id="COG0582">
    <property type="taxonomic scope" value="Bacteria"/>
</dbReference>
<dbReference type="STRING" id="1150600.ADIARSV_0140"/>
<dbReference type="Proteomes" id="UP000014174">
    <property type="component" value="Unassembled WGS sequence"/>
</dbReference>
<keyword evidence="2" id="KW-0238">DNA-binding</keyword>
<dbReference type="GO" id="GO:0003677">
    <property type="term" value="F:DNA binding"/>
    <property type="evidence" value="ECO:0007669"/>
    <property type="project" value="UniProtKB-KW"/>
</dbReference>
<comment type="caution">
    <text evidence="5">The sequence shown here is derived from an EMBL/GenBank/DDBJ whole genome shotgun (WGS) entry which is preliminary data.</text>
</comment>
<evidence type="ECO:0000256" key="3">
    <source>
        <dbReference type="ARBA" id="ARBA00023172"/>
    </source>
</evidence>
<evidence type="ECO:0000313" key="5">
    <source>
        <dbReference type="EMBL" id="EOR96717.1"/>
    </source>
</evidence>
<dbReference type="Pfam" id="PF00589">
    <property type="entry name" value="Phage_integrase"/>
    <property type="match status" value="1"/>
</dbReference>
<dbReference type="GO" id="GO:0006310">
    <property type="term" value="P:DNA recombination"/>
    <property type="evidence" value="ECO:0007669"/>
    <property type="project" value="UniProtKB-KW"/>
</dbReference>
<feature type="domain" description="Tyr recombinase" evidence="4">
    <location>
        <begin position="276"/>
        <end position="460"/>
    </location>
</feature>
<evidence type="ECO:0000313" key="6">
    <source>
        <dbReference type="Proteomes" id="UP000014174"/>
    </source>
</evidence>
<dbReference type="EMBL" id="AQPN01000002">
    <property type="protein sequence ID" value="EOR96717.1"/>
    <property type="molecule type" value="Genomic_DNA"/>
</dbReference>
<name>R9GY42_9SPHI</name>
<dbReference type="InterPro" id="IPR025269">
    <property type="entry name" value="SAM-like_dom"/>
</dbReference>
<dbReference type="InterPro" id="IPR002104">
    <property type="entry name" value="Integrase_catalytic"/>
</dbReference>
<dbReference type="PROSITE" id="PS51898">
    <property type="entry name" value="TYR_RECOMBINASE"/>
    <property type="match status" value="1"/>
</dbReference>
<reference evidence="5 6" key="1">
    <citation type="journal article" date="2013" name="Genome Announc.">
        <title>Draft Genome Sequence of Arcticibacter svalbardensis Strain MN12-7T, a Member of the Family Sphingobacteriaceae Isolated from an Arctic Soil Sample.</title>
        <authorList>
            <person name="Shivaji S."/>
            <person name="Ara S."/>
            <person name="Prasad S."/>
            <person name="Manasa B.P."/>
            <person name="Begum Z."/>
            <person name="Singh A."/>
            <person name="Kumar Pinnaka A."/>
        </authorList>
    </citation>
    <scope>NUCLEOTIDE SEQUENCE [LARGE SCALE GENOMIC DNA]</scope>
    <source>
        <strain evidence="5 6">MN12-7</strain>
    </source>
</reference>
<comment type="similarity">
    <text evidence="1">Belongs to the 'phage' integrase family.</text>
</comment>
<proteinExistence type="inferred from homology"/>
<evidence type="ECO:0000256" key="1">
    <source>
        <dbReference type="ARBA" id="ARBA00008857"/>
    </source>
</evidence>
<dbReference type="InterPro" id="IPR050090">
    <property type="entry name" value="Tyrosine_recombinase_XerCD"/>
</dbReference>
<dbReference type="Gene3D" id="1.10.150.130">
    <property type="match status" value="1"/>
</dbReference>
<dbReference type="Gene3D" id="1.10.443.10">
    <property type="entry name" value="Intergrase catalytic core"/>
    <property type="match status" value="1"/>
</dbReference>
<evidence type="ECO:0000256" key="2">
    <source>
        <dbReference type="ARBA" id="ARBA00023125"/>
    </source>
</evidence>
<keyword evidence="6" id="KW-1185">Reference proteome</keyword>
<dbReference type="GO" id="GO:0015074">
    <property type="term" value="P:DNA integration"/>
    <property type="evidence" value="ECO:0007669"/>
    <property type="project" value="InterPro"/>
</dbReference>